<dbReference type="AlphaFoldDB" id="A0A136WIQ4"/>
<protein>
    <recommendedName>
        <fullName evidence="3">HNH nuclease domain-containing protein</fullName>
    </recommendedName>
</protein>
<keyword evidence="2" id="KW-1185">Reference proteome</keyword>
<organism evidence="1 2">
    <name type="scientific">Anaerotignum neopropionicum</name>
    <dbReference type="NCBI Taxonomy" id="36847"/>
    <lineage>
        <taxon>Bacteria</taxon>
        <taxon>Bacillati</taxon>
        <taxon>Bacillota</taxon>
        <taxon>Clostridia</taxon>
        <taxon>Lachnospirales</taxon>
        <taxon>Anaerotignaceae</taxon>
        <taxon>Anaerotignum</taxon>
    </lineage>
</organism>
<sequence length="98" mass="11540">MKGSHLVSVLQGKEKQCYLTGRTNILHKHHIYAGKNRSVSDKFGFWVWLIPDLHNMSNNGVHFNKELDTRIKQDCQRQFESDGNSRQYFMNLIGRNYL</sequence>
<gene>
    <name evidence="1" type="ORF">CLNEO_05280</name>
</gene>
<dbReference type="STRING" id="36847.CLNEO_05280"/>
<reference evidence="1 2" key="1">
    <citation type="submission" date="2016-01" db="EMBL/GenBank/DDBJ databases">
        <title>Genome sequence of Clostridium neopropionicum X4, DSM-3847.</title>
        <authorList>
            <person name="Poehlein A."/>
            <person name="Beck M.H."/>
            <person name="Bengelsdorf F.R."/>
            <person name="Daniel R."/>
            <person name="Duerre P."/>
        </authorList>
    </citation>
    <scope>NUCLEOTIDE SEQUENCE [LARGE SCALE GENOMIC DNA]</scope>
    <source>
        <strain evidence="1 2">DSM-3847</strain>
    </source>
</reference>
<dbReference type="Proteomes" id="UP000070539">
    <property type="component" value="Unassembled WGS sequence"/>
</dbReference>
<evidence type="ECO:0000313" key="1">
    <source>
        <dbReference type="EMBL" id="KXL54422.1"/>
    </source>
</evidence>
<comment type="caution">
    <text evidence="1">The sequence shown here is derived from an EMBL/GenBank/DDBJ whole genome shotgun (WGS) entry which is preliminary data.</text>
</comment>
<dbReference type="EMBL" id="LRVM01000001">
    <property type="protein sequence ID" value="KXL54422.1"/>
    <property type="molecule type" value="Genomic_DNA"/>
</dbReference>
<proteinExistence type="predicted"/>
<evidence type="ECO:0008006" key="3">
    <source>
        <dbReference type="Google" id="ProtNLM"/>
    </source>
</evidence>
<accession>A0A136WIQ4</accession>
<evidence type="ECO:0000313" key="2">
    <source>
        <dbReference type="Proteomes" id="UP000070539"/>
    </source>
</evidence>
<name>A0A136WIQ4_9FIRM</name>
<dbReference type="RefSeq" id="WP_201032845.1">
    <property type="nucleotide sequence ID" value="NZ_LRVM01000001.1"/>
</dbReference>